<protein>
    <submittedName>
        <fullName evidence="2">Uncharacterized protein</fullName>
    </submittedName>
</protein>
<evidence type="ECO:0000313" key="2">
    <source>
        <dbReference type="EMBL" id="MBC3811845.1"/>
    </source>
</evidence>
<dbReference type="Proteomes" id="UP000637632">
    <property type="component" value="Unassembled WGS sequence"/>
</dbReference>
<comment type="caution">
    <text evidence="2">The sequence shown here is derived from an EMBL/GenBank/DDBJ whole genome shotgun (WGS) entry which is preliminary data.</text>
</comment>
<reference evidence="2 3" key="1">
    <citation type="submission" date="2020-08" db="EMBL/GenBank/DDBJ databases">
        <title>Novel species isolated from subtropical streams in China.</title>
        <authorList>
            <person name="Lu H."/>
        </authorList>
    </citation>
    <scope>NUCLEOTIDE SEQUENCE [LARGE SCALE GENOMIC DNA]</scope>
    <source>
        <strain evidence="2 3">CCTCC AB 2015119</strain>
    </source>
</reference>
<feature type="chain" id="PRO_5045834419" evidence="1">
    <location>
        <begin position="32"/>
        <end position="145"/>
    </location>
</feature>
<dbReference type="EMBL" id="JACOFT010000003">
    <property type="protein sequence ID" value="MBC3811845.1"/>
    <property type="molecule type" value="Genomic_DNA"/>
</dbReference>
<name>A0ABR6XGF6_9BURK</name>
<organism evidence="2 3">
    <name type="scientific">Undibacterium aquatile</name>
    <dbReference type="NCBI Taxonomy" id="1537398"/>
    <lineage>
        <taxon>Bacteria</taxon>
        <taxon>Pseudomonadati</taxon>
        <taxon>Pseudomonadota</taxon>
        <taxon>Betaproteobacteria</taxon>
        <taxon>Burkholderiales</taxon>
        <taxon>Oxalobacteraceae</taxon>
        <taxon>Undibacterium</taxon>
    </lineage>
</organism>
<keyword evidence="3" id="KW-1185">Reference proteome</keyword>
<proteinExistence type="predicted"/>
<sequence>MMPSTTSLLTRMLKHLAALLCAALLSTNIYAETMMKEPANSSDRQLTEKIIRNLSPCFQTVGVTQAAAHAFPQSAALPPDSELIVVTAMPTTGPRISDSYHYTLAVHQSRQQVFIKQVGGIGGLQKVFGPIPVDRLCQQEGSGEK</sequence>
<evidence type="ECO:0000256" key="1">
    <source>
        <dbReference type="SAM" id="SignalP"/>
    </source>
</evidence>
<evidence type="ECO:0000313" key="3">
    <source>
        <dbReference type="Proteomes" id="UP000637632"/>
    </source>
</evidence>
<keyword evidence="1" id="KW-0732">Signal</keyword>
<dbReference type="RefSeq" id="WP_190479311.1">
    <property type="nucleotide sequence ID" value="NZ_JACOFT010000003.1"/>
</dbReference>
<gene>
    <name evidence="2" type="ORF">H8K26_10365</name>
</gene>
<feature type="signal peptide" evidence="1">
    <location>
        <begin position="1"/>
        <end position="31"/>
    </location>
</feature>
<accession>A0ABR6XGF6</accession>